<keyword evidence="4 7" id="KW-0812">Transmembrane</keyword>
<dbReference type="PANTHER" id="PTHR30221:SF1">
    <property type="entry name" value="SMALL-CONDUCTANCE MECHANOSENSITIVE CHANNEL"/>
    <property type="match status" value="1"/>
</dbReference>
<dbReference type="InterPro" id="IPR049278">
    <property type="entry name" value="MS_channel_C"/>
</dbReference>
<keyword evidence="7" id="KW-0997">Cell inner membrane</keyword>
<dbReference type="InterPro" id="IPR023408">
    <property type="entry name" value="MscS_beta-dom_sf"/>
</dbReference>
<keyword evidence="7" id="KW-0813">Transport</keyword>
<evidence type="ECO:0000259" key="9">
    <source>
        <dbReference type="Pfam" id="PF21082"/>
    </source>
</evidence>
<dbReference type="AlphaFoldDB" id="D5BSZ2"/>
<dbReference type="HOGENOM" id="CLU_037945_1_1_5"/>
<keyword evidence="7" id="KW-0407">Ion channel</keyword>
<dbReference type="InterPro" id="IPR006685">
    <property type="entry name" value="MscS_channel_2nd"/>
</dbReference>
<evidence type="ECO:0000256" key="1">
    <source>
        <dbReference type="ARBA" id="ARBA00004651"/>
    </source>
</evidence>
<dbReference type="InterPro" id="IPR010920">
    <property type="entry name" value="LSM_dom_sf"/>
</dbReference>
<evidence type="ECO:0000313" key="12">
    <source>
        <dbReference type="Proteomes" id="UP000007460"/>
    </source>
</evidence>
<dbReference type="SUPFAM" id="SSF82861">
    <property type="entry name" value="Mechanosensitive channel protein MscS (YggB), transmembrane region"/>
    <property type="match status" value="1"/>
</dbReference>
<dbReference type="Pfam" id="PF21088">
    <property type="entry name" value="MS_channel_1st"/>
    <property type="match status" value="1"/>
</dbReference>
<dbReference type="Gene3D" id="1.10.287.1260">
    <property type="match status" value="1"/>
</dbReference>
<evidence type="ECO:0000313" key="11">
    <source>
        <dbReference type="EMBL" id="ADE39389.1"/>
    </source>
</evidence>
<dbReference type="RefSeq" id="WP_013046018.1">
    <property type="nucleotide sequence ID" value="NC_014010.1"/>
</dbReference>
<comment type="subunit">
    <text evidence="7">Homoheptamer.</text>
</comment>
<feature type="transmembrane region" description="Helical" evidence="7">
    <location>
        <begin position="74"/>
        <end position="94"/>
    </location>
</feature>
<dbReference type="SUPFAM" id="SSF82689">
    <property type="entry name" value="Mechanosensitive channel protein MscS (YggB), C-terminal domain"/>
    <property type="match status" value="1"/>
</dbReference>
<dbReference type="EMBL" id="CP001751">
    <property type="protein sequence ID" value="ADE39389.1"/>
    <property type="molecule type" value="Genomic_DNA"/>
</dbReference>
<dbReference type="SUPFAM" id="SSF50182">
    <property type="entry name" value="Sm-like ribonucleoproteins"/>
    <property type="match status" value="1"/>
</dbReference>
<evidence type="ECO:0000256" key="5">
    <source>
        <dbReference type="ARBA" id="ARBA00022989"/>
    </source>
</evidence>
<name>D5BSZ2_PUNMI</name>
<dbReference type="Proteomes" id="UP000007460">
    <property type="component" value="Chromosome"/>
</dbReference>
<dbReference type="STRING" id="488538.SAR116_1146"/>
<comment type="function">
    <text evidence="7">Mechanosensitive channel that participates in the regulation of osmotic pressure changes within the cell, opening in response to stretch forces in the membrane lipid bilayer, without the need for other proteins. Contributes to normal resistance to hypoosmotic shock. Forms an ion channel of 1.0 nanosiemens conductance with a slight preference for anions.</text>
</comment>
<evidence type="ECO:0000256" key="3">
    <source>
        <dbReference type="ARBA" id="ARBA00022475"/>
    </source>
</evidence>
<feature type="domain" description="Mechanosensitive ion channel MscS C-terminal" evidence="9">
    <location>
        <begin position="197"/>
        <end position="277"/>
    </location>
</feature>
<feature type="transmembrane region" description="Helical" evidence="7">
    <location>
        <begin position="106"/>
        <end position="137"/>
    </location>
</feature>
<evidence type="ECO:0000256" key="7">
    <source>
        <dbReference type="RuleBase" id="RU369025"/>
    </source>
</evidence>
<dbReference type="Pfam" id="PF00924">
    <property type="entry name" value="MS_channel_2nd"/>
    <property type="match status" value="1"/>
</dbReference>
<dbReference type="GO" id="GO:0008381">
    <property type="term" value="F:mechanosensitive monoatomic ion channel activity"/>
    <property type="evidence" value="ECO:0007669"/>
    <property type="project" value="InterPro"/>
</dbReference>
<dbReference type="InterPro" id="IPR049142">
    <property type="entry name" value="MS_channel_1st"/>
</dbReference>
<comment type="similarity">
    <text evidence="2 7">Belongs to the MscS (TC 1.A.23) family.</text>
</comment>
<evidence type="ECO:0000256" key="2">
    <source>
        <dbReference type="ARBA" id="ARBA00008017"/>
    </source>
</evidence>
<dbReference type="KEGG" id="apb:SAR116_1146"/>
<keyword evidence="3" id="KW-1003">Cell membrane</keyword>
<protein>
    <recommendedName>
        <fullName evidence="7">Small-conductance mechanosensitive channel</fullName>
    </recommendedName>
</protein>
<gene>
    <name evidence="11" type="ordered locus">SAR116_1146</name>
</gene>
<organism evidence="11 12">
    <name type="scientific">Puniceispirillum marinum (strain IMCC1322)</name>
    <dbReference type="NCBI Taxonomy" id="488538"/>
    <lineage>
        <taxon>Bacteria</taxon>
        <taxon>Pseudomonadati</taxon>
        <taxon>Pseudomonadota</taxon>
        <taxon>Alphaproteobacteria</taxon>
        <taxon>Candidatus Puniceispirillales</taxon>
        <taxon>Candidatus Puniceispirillaceae</taxon>
        <taxon>Candidatus Puniceispirillum</taxon>
    </lineage>
</organism>
<dbReference type="Gene3D" id="2.30.30.60">
    <property type="match status" value="1"/>
</dbReference>
<dbReference type="Gene3D" id="3.30.70.100">
    <property type="match status" value="1"/>
</dbReference>
<keyword evidence="6 7" id="KW-0472">Membrane</keyword>
<dbReference type="eggNOG" id="COG0668">
    <property type="taxonomic scope" value="Bacteria"/>
</dbReference>
<accession>D5BSZ2</accession>
<proteinExistence type="inferred from homology"/>
<keyword evidence="12" id="KW-1185">Reference proteome</keyword>
<comment type="subcellular location">
    <subcellularLocation>
        <location evidence="7">Cell inner membrane</location>
        <topology evidence="7">Multi-pass membrane protein</topology>
    </subcellularLocation>
    <subcellularLocation>
        <location evidence="1">Cell membrane</location>
        <topology evidence="1">Multi-pass membrane protein</topology>
    </subcellularLocation>
</comment>
<dbReference type="InterPro" id="IPR011066">
    <property type="entry name" value="MscS_channel_C_sf"/>
</dbReference>
<evidence type="ECO:0000256" key="6">
    <source>
        <dbReference type="ARBA" id="ARBA00023136"/>
    </source>
</evidence>
<dbReference type="GO" id="GO:0005886">
    <property type="term" value="C:plasma membrane"/>
    <property type="evidence" value="ECO:0007669"/>
    <property type="project" value="UniProtKB-SubCell"/>
</dbReference>
<evidence type="ECO:0000259" key="8">
    <source>
        <dbReference type="Pfam" id="PF00924"/>
    </source>
</evidence>
<dbReference type="Pfam" id="PF21082">
    <property type="entry name" value="MS_channel_3rd"/>
    <property type="match status" value="1"/>
</dbReference>
<feature type="domain" description="Mechanosensitive ion channel transmembrane helices 2/3" evidence="10">
    <location>
        <begin position="82"/>
        <end position="122"/>
    </location>
</feature>
<reference evidence="11 12" key="1">
    <citation type="journal article" date="2010" name="J. Bacteriol.">
        <title>Complete genome sequence of "Candidatus Puniceispirillum marinum" IMCC1322, a representative of the SAR116 clade in the Alphaproteobacteria.</title>
        <authorList>
            <person name="Oh H.M."/>
            <person name="Kwon K.K."/>
            <person name="Kang I."/>
            <person name="Kang S.G."/>
            <person name="Lee J.H."/>
            <person name="Kim S.J."/>
            <person name="Cho J.C."/>
        </authorList>
    </citation>
    <scope>NUCLEOTIDE SEQUENCE [LARGE SCALE GENOMIC DNA]</scope>
    <source>
        <strain evidence="11 12">IMCC1322</strain>
    </source>
</reference>
<feature type="transmembrane region" description="Helical" evidence="7">
    <location>
        <begin position="29"/>
        <end position="53"/>
    </location>
</feature>
<feature type="domain" description="Mechanosensitive ion channel MscS" evidence="8">
    <location>
        <begin position="124"/>
        <end position="189"/>
    </location>
</feature>
<sequence>MADISNMTDISIDSISASLGIASFLNEQAISVAVAYSVQLTAGILTLIIGIWLSGKAGRMTRTYLSRFDKLDKTIVPLLGALVRYTGLTLTLVVSLGKFGVETTSIIAVLGAAGLAIGLALQGTLSNVASGLMLLFLRPFKTGDWIEVAGVSGTVREIGLFTTVIDTFDNVYNSVPNSAIWSSNIINHARYGTRRLDLDIGISYESSLDDAETAMMELAKDPRVLQDPPPRFIVVSYGDSAIIVRLRTYATYDDFFDLNWDLHRRLKDALTEYDIEIPFPQRVVRHIYDDRDINRDEDSA</sequence>
<dbReference type="InterPro" id="IPR045275">
    <property type="entry name" value="MscS_archaea/bacteria_type"/>
</dbReference>
<evidence type="ECO:0000259" key="10">
    <source>
        <dbReference type="Pfam" id="PF21088"/>
    </source>
</evidence>
<keyword evidence="5 7" id="KW-1133">Transmembrane helix</keyword>
<dbReference type="InterPro" id="IPR011014">
    <property type="entry name" value="MscS_channel_TM-2"/>
</dbReference>
<dbReference type="PANTHER" id="PTHR30221">
    <property type="entry name" value="SMALL-CONDUCTANCE MECHANOSENSITIVE CHANNEL"/>
    <property type="match status" value="1"/>
</dbReference>
<comment type="caution">
    <text evidence="7">Lacks conserved residue(s) required for the propagation of feature annotation.</text>
</comment>
<keyword evidence="7" id="KW-0406">Ion transport</keyword>
<evidence type="ECO:0000256" key="4">
    <source>
        <dbReference type="ARBA" id="ARBA00022692"/>
    </source>
</evidence>